<sequence length="224" mass="25777">MKNYVKRTLAKHLPGVYSKIRQFRYEKYVLPVEFMKHVKKLSPSDLTIDVGANVGLVSECIARRGVRVIAFEPNSSAFSKLQIVAKKYPNIEPRNEAAGVNNQETKLYLHRNVASTTEDLTQASSLLDGKPNVSRENFELINEVDFSEFLRALNEPVELIKIDIEGYEIQLLNHLLDTKMVDKVGAFYVETHERKFKELVPATQALKARVRAEGYEEKFFFDWH</sequence>
<proteinExistence type="predicted"/>
<name>A0ABM6XXB1_9PROT</name>
<feature type="domain" description="Methyltransferase FkbM" evidence="1">
    <location>
        <begin position="49"/>
        <end position="215"/>
    </location>
</feature>
<evidence type="ECO:0000313" key="2">
    <source>
        <dbReference type="EMBL" id="AXO14268.1"/>
    </source>
</evidence>
<organism evidence="2 3">
    <name type="scientific">Thalassospira indica</name>
    <dbReference type="NCBI Taxonomy" id="1891279"/>
    <lineage>
        <taxon>Bacteria</taxon>
        <taxon>Pseudomonadati</taxon>
        <taxon>Pseudomonadota</taxon>
        <taxon>Alphaproteobacteria</taxon>
        <taxon>Rhodospirillales</taxon>
        <taxon>Thalassospiraceae</taxon>
        <taxon>Thalassospira</taxon>
    </lineage>
</organism>
<dbReference type="InterPro" id="IPR006342">
    <property type="entry name" value="FkbM_mtfrase"/>
</dbReference>
<dbReference type="PANTHER" id="PTHR34203:SF15">
    <property type="entry name" value="SLL1173 PROTEIN"/>
    <property type="match status" value="1"/>
</dbReference>
<keyword evidence="2" id="KW-0808">Transferase</keyword>
<dbReference type="PANTHER" id="PTHR34203">
    <property type="entry name" value="METHYLTRANSFERASE, FKBM FAMILY PROTEIN"/>
    <property type="match status" value="1"/>
</dbReference>
<dbReference type="InterPro" id="IPR029063">
    <property type="entry name" value="SAM-dependent_MTases_sf"/>
</dbReference>
<evidence type="ECO:0000259" key="1">
    <source>
        <dbReference type="Pfam" id="PF05050"/>
    </source>
</evidence>
<evidence type="ECO:0000313" key="3">
    <source>
        <dbReference type="Proteomes" id="UP000256971"/>
    </source>
</evidence>
<dbReference type="Pfam" id="PF05050">
    <property type="entry name" value="Methyltransf_21"/>
    <property type="match status" value="1"/>
</dbReference>
<dbReference type="GO" id="GO:0032259">
    <property type="term" value="P:methylation"/>
    <property type="evidence" value="ECO:0007669"/>
    <property type="project" value="UniProtKB-KW"/>
</dbReference>
<keyword evidence="2" id="KW-0489">Methyltransferase</keyword>
<reference evidence="2 3" key="1">
    <citation type="submission" date="2018-08" db="EMBL/GenBank/DDBJ databases">
        <title>Complete genome sequence of type strain Thalassospira indica MCCC 1A01103T, isolated from isolated from deep seawater of the Indian Ocean.</title>
        <authorList>
            <person name="Liu Y."/>
        </authorList>
    </citation>
    <scope>NUCLEOTIDE SEQUENCE [LARGE SCALE GENOMIC DNA]</scope>
    <source>
        <strain evidence="2 3">PB8BT</strain>
    </source>
</reference>
<keyword evidence="3" id="KW-1185">Reference proteome</keyword>
<dbReference type="RefSeq" id="WP_064790495.1">
    <property type="nucleotide sequence ID" value="NZ_CP031555.1"/>
</dbReference>
<dbReference type="Gene3D" id="3.40.50.150">
    <property type="entry name" value="Vaccinia Virus protein VP39"/>
    <property type="match status" value="1"/>
</dbReference>
<gene>
    <name evidence="2" type="ORF">DY252_08550</name>
</gene>
<accession>A0ABM6XXB1</accession>
<dbReference type="GO" id="GO:0008168">
    <property type="term" value="F:methyltransferase activity"/>
    <property type="evidence" value="ECO:0007669"/>
    <property type="project" value="UniProtKB-KW"/>
</dbReference>
<dbReference type="Proteomes" id="UP000256971">
    <property type="component" value="Chromosome"/>
</dbReference>
<dbReference type="NCBIfam" id="TIGR01444">
    <property type="entry name" value="fkbM_fam"/>
    <property type="match status" value="1"/>
</dbReference>
<dbReference type="InterPro" id="IPR052514">
    <property type="entry name" value="SAM-dependent_MTase"/>
</dbReference>
<dbReference type="EMBL" id="CP031555">
    <property type="protein sequence ID" value="AXO14268.1"/>
    <property type="molecule type" value="Genomic_DNA"/>
</dbReference>
<dbReference type="SUPFAM" id="SSF53335">
    <property type="entry name" value="S-adenosyl-L-methionine-dependent methyltransferases"/>
    <property type="match status" value="1"/>
</dbReference>
<protein>
    <submittedName>
        <fullName evidence="2">FkbM family methyltransferase</fullName>
    </submittedName>
</protein>